<dbReference type="EMBL" id="CP162511">
    <property type="protein sequence ID" value="XDI03951.1"/>
    <property type="molecule type" value="Genomic_DNA"/>
</dbReference>
<dbReference type="GO" id="GO:0005737">
    <property type="term" value="C:cytoplasm"/>
    <property type="evidence" value="ECO:0007669"/>
    <property type="project" value="TreeGrafter"/>
</dbReference>
<dbReference type="RefSeq" id="WP_368496366.1">
    <property type="nucleotide sequence ID" value="NZ_CP162511.1"/>
</dbReference>
<keyword evidence="1" id="KW-0547">Nucleotide-binding</keyword>
<organism evidence="4">
    <name type="scientific">Herbiconiux sp. A18JL235</name>
    <dbReference type="NCBI Taxonomy" id="3152363"/>
    <lineage>
        <taxon>Bacteria</taxon>
        <taxon>Bacillati</taxon>
        <taxon>Actinomycetota</taxon>
        <taxon>Actinomycetes</taxon>
        <taxon>Micrococcales</taxon>
        <taxon>Microbacteriaceae</taxon>
        <taxon>Herbiconiux</taxon>
    </lineage>
</organism>
<feature type="domain" description="HTH luxR-type" evidence="3">
    <location>
        <begin position="916"/>
        <end position="981"/>
    </location>
</feature>
<dbReference type="InterPro" id="IPR016032">
    <property type="entry name" value="Sig_transdc_resp-reg_C-effctor"/>
</dbReference>
<dbReference type="InterPro" id="IPR036388">
    <property type="entry name" value="WH-like_DNA-bd_sf"/>
</dbReference>
<dbReference type="InterPro" id="IPR027417">
    <property type="entry name" value="P-loop_NTPase"/>
</dbReference>
<evidence type="ECO:0000259" key="3">
    <source>
        <dbReference type="PROSITE" id="PS50043"/>
    </source>
</evidence>
<dbReference type="SUPFAM" id="SSF48452">
    <property type="entry name" value="TPR-like"/>
    <property type="match status" value="1"/>
</dbReference>
<evidence type="ECO:0000256" key="1">
    <source>
        <dbReference type="ARBA" id="ARBA00022741"/>
    </source>
</evidence>
<accession>A0AB39BCU0</accession>
<dbReference type="Pfam" id="PF13191">
    <property type="entry name" value="AAA_16"/>
    <property type="match status" value="1"/>
</dbReference>
<dbReference type="SUPFAM" id="SSF46894">
    <property type="entry name" value="C-terminal effector domain of the bipartite response regulators"/>
    <property type="match status" value="1"/>
</dbReference>
<dbReference type="SUPFAM" id="SSF52540">
    <property type="entry name" value="P-loop containing nucleoside triphosphate hydrolases"/>
    <property type="match status" value="1"/>
</dbReference>
<dbReference type="PRINTS" id="PR00038">
    <property type="entry name" value="HTHLUXR"/>
</dbReference>
<dbReference type="Pfam" id="PF00196">
    <property type="entry name" value="GerE"/>
    <property type="match status" value="1"/>
</dbReference>
<evidence type="ECO:0000256" key="2">
    <source>
        <dbReference type="ARBA" id="ARBA00022840"/>
    </source>
</evidence>
<dbReference type="InterPro" id="IPR000792">
    <property type="entry name" value="Tscrpt_reg_LuxR_C"/>
</dbReference>
<dbReference type="PANTHER" id="PTHR16305">
    <property type="entry name" value="TESTICULAR SOLUBLE ADENYLYL CYCLASE"/>
    <property type="match status" value="1"/>
</dbReference>
<dbReference type="InterPro" id="IPR041664">
    <property type="entry name" value="AAA_16"/>
</dbReference>
<name>A0AB39BCU0_9MICO</name>
<dbReference type="SMART" id="SM00421">
    <property type="entry name" value="HTH_LUXR"/>
    <property type="match status" value="1"/>
</dbReference>
<protein>
    <submittedName>
        <fullName evidence="4">AAA family ATPase</fullName>
    </submittedName>
</protein>
<dbReference type="Gene3D" id="1.10.10.10">
    <property type="entry name" value="Winged helix-like DNA-binding domain superfamily/Winged helix DNA-binding domain"/>
    <property type="match status" value="1"/>
</dbReference>
<dbReference type="Gene3D" id="1.25.40.10">
    <property type="entry name" value="Tetratricopeptide repeat domain"/>
    <property type="match status" value="2"/>
</dbReference>
<keyword evidence="2" id="KW-0067">ATP-binding</keyword>
<dbReference type="InterPro" id="IPR011990">
    <property type="entry name" value="TPR-like_helical_dom_sf"/>
</dbReference>
<dbReference type="AlphaFoldDB" id="A0AB39BCU0"/>
<evidence type="ECO:0000313" key="4">
    <source>
        <dbReference type="EMBL" id="XDI03951.1"/>
    </source>
</evidence>
<dbReference type="PROSITE" id="PS50043">
    <property type="entry name" value="HTH_LUXR_2"/>
    <property type="match status" value="1"/>
</dbReference>
<dbReference type="GO" id="GO:0006355">
    <property type="term" value="P:regulation of DNA-templated transcription"/>
    <property type="evidence" value="ECO:0007669"/>
    <property type="project" value="InterPro"/>
</dbReference>
<dbReference type="CDD" id="cd06170">
    <property type="entry name" value="LuxR_C_like"/>
    <property type="match status" value="1"/>
</dbReference>
<gene>
    <name evidence="4" type="ORF">ABFY20_11380</name>
</gene>
<dbReference type="Gene3D" id="3.40.50.300">
    <property type="entry name" value="P-loop containing nucleotide triphosphate hydrolases"/>
    <property type="match status" value="1"/>
</dbReference>
<dbReference type="PANTHER" id="PTHR16305:SF35">
    <property type="entry name" value="TRANSCRIPTIONAL ACTIVATOR DOMAIN"/>
    <property type="match status" value="1"/>
</dbReference>
<proteinExistence type="predicted"/>
<sequence>MQSTSPSLVGRENDLESLVGALADARAANTRTVVVSGEAGIGKTRLVAEFLASVPADTLVLRGQCIDLDRDAPPYAPVVAVLRALVGAVGVDAVREAAGAAAEALSVLMPELAPVADDPAAAARGGADRLYDAVAGVLGGVSSAHPLVVVVEDLHWADSATLALLRFLVRVLESARVLFVVTYRSDELGRGHPLRSWIPELDRSRRVSRRELPRLTRRQVRQLSTALLGSPLGAADLTVVVQRTDGVPFFIEEILGCEFDTVDALPDTLRDILLARYETLSEPAQRFLRLLAAGGARVEHELFSAVSDDDAATIDDAAREAVQARVLVVDDTAYAFRHALVREAVHDELLPGERMRFHTRYAEALEGRQGGSRVDASAVSYHWMAAHNLEAAFSASLTAMDQARGAFANSTAALMGERALELWPRVPDAERLAGRSRVDLLGETAYTLRNAGESERAIALVDEALTACDSAGSPDVYARLLRDKASYLANLGQSGSVELLRQALEVIGGTERSVLRANVLGELAARLMLDARFADAVRTADDAFAEADHVGSKARMSVAANIRGFSKLCLGRVDDGLADLQLAGELAGGNDSAELRHQVNLSDAMYLLGRFDEAVRIAEAGAARARERGVERTSGAILLSNVVAPLFALGQTQKAEAVLDRALELDPPIGFSAHLQRIKLEATLWSGELQLAERLLRSWRAALGLQLRIDAQSRLGLARVAAEIALAGGDVSAAWRELEPLLAPGRVRTFPPYDLPLLATAARVIGAARGGSDRLGPGTDVDLGELEQRVAAWSADVAEWPTAPAYLAVIAAEVGGERHRGDDCGLWEAAVDAAGGPGVPAQVQPYALLRLAEALAGASDRAAARVVAERARLAAETIGLGLVVRRVDDLERRVGLVRPVGGAAGGGGASGGGAAVRTVEDDLTDRERQVLDLLAQGLSNRQIAETLFISVKTASVHVSNILRKTNTSTRTEAAFLARSFTAR</sequence>
<dbReference type="GO" id="GO:0003677">
    <property type="term" value="F:DNA binding"/>
    <property type="evidence" value="ECO:0007669"/>
    <property type="project" value="InterPro"/>
</dbReference>
<dbReference type="GO" id="GO:0005524">
    <property type="term" value="F:ATP binding"/>
    <property type="evidence" value="ECO:0007669"/>
    <property type="project" value="UniProtKB-KW"/>
</dbReference>
<dbReference type="GO" id="GO:0004016">
    <property type="term" value="F:adenylate cyclase activity"/>
    <property type="evidence" value="ECO:0007669"/>
    <property type="project" value="TreeGrafter"/>
</dbReference>
<reference evidence="4" key="1">
    <citation type="submission" date="2024-05" db="EMBL/GenBank/DDBJ databases">
        <title>Herbiconiux sp. A18JL235.</title>
        <authorList>
            <person name="Zhang G."/>
        </authorList>
    </citation>
    <scope>NUCLEOTIDE SEQUENCE</scope>
    <source>
        <strain evidence="4">A18JL235</strain>
    </source>
</reference>